<organism evidence="1 2">
    <name type="scientific">Amniculicola lignicola CBS 123094</name>
    <dbReference type="NCBI Taxonomy" id="1392246"/>
    <lineage>
        <taxon>Eukaryota</taxon>
        <taxon>Fungi</taxon>
        <taxon>Dikarya</taxon>
        <taxon>Ascomycota</taxon>
        <taxon>Pezizomycotina</taxon>
        <taxon>Dothideomycetes</taxon>
        <taxon>Pleosporomycetidae</taxon>
        <taxon>Pleosporales</taxon>
        <taxon>Amniculicolaceae</taxon>
        <taxon>Amniculicola</taxon>
    </lineage>
</organism>
<sequence>MDPAWQELQRMAEASSAADAQVADEYPTPETISRWKKLFGYSQMEAVSLITQQRQDLARDRISDEHWELIKEQKEASGYDRETYEHSLRFESVLKSQSASIPSAEGGFTFVFRLGGLLNSPEKVKEICGMNKAPKIVDGMGETGKAQFCVVGEEAKAKIEEWLKQQRI</sequence>
<dbReference type="AlphaFoldDB" id="A0A6A5WLS6"/>
<dbReference type="EMBL" id="ML977585">
    <property type="protein sequence ID" value="KAF2001111.1"/>
    <property type="molecule type" value="Genomic_DNA"/>
</dbReference>
<gene>
    <name evidence="1" type="ORF">P154DRAFT_522084</name>
</gene>
<keyword evidence="2" id="KW-1185">Reference proteome</keyword>
<evidence type="ECO:0000313" key="2">
    <source>
        <dbReference type="Proteomes" id="UP000799779"/>
    </source>
</evidence>
<dbReference type="Proteomes" id="UP000799779">
    <property type="component" value="Unassembled WGS sequence"/>
</dbReference>
<proteinExistence type="predicted"/>
<accession>A0A6A5WLS6</accession>
<reference evidence="1" key="1">
    <citation type="journal article" date="2020" name="Stud. Mycol.">
        <title>101 Dothideomycetes genomes: a test case for predicting lifestyles and emergence of pathogens.</title>
        <authorList>
            <person name="Haridas S."/>
            <person name="Albert R."/>
            <person name="Binder M."/>
            <person name="Bloem J."/>
            <person name="Labutti K."/>
            <person name="Salamov A."/>
            <person name="Andreopoulos B."/>
            <person name="Baker S."/>
            <person name="Barry K."/>
            <person name="Bills G."/>
            <person name="Bluhm B."/>
            <person name="Cannon C."/>
            <person name="Castanera R."/>
            <person name="Culley D."/>
            <person name="Daum C."/>
            <person name="Ezra D."/>
            <person name="Gonzalez J."/>
            <person name="Henrissat B."/>
            <person name="Kuo A."/>
            <person name="Liang C."/>
            <person name="Lipzen A."/>
            <person name="Lutzoni F."/>
            <person name="Magnuson J."/>
            <person name="Mondo S."/>
            <person name="Nolan M."/>
            <person name="Ohm R."/>
            <person name="Pangilinan J."/>
            <person name="Park H.-J."/>
            <person name="Ramirez L."/>
            <person name="Alfaro M."/>
            <person name="Sun H."/>
            <person name="Tritt A."/>
            <person name="Yoshinaga Y."/>
            <person name="Zwiers L.-H."/>
            <person name="Turgeon B."/>
            <person name="Goodwin S."/>
            <person name="Spatafora J."/>
            <person name="Crous P."/>
            <person name="Grigoriev I."/>
        </authorList>
    </citation>
    <scope>NUCLEOTIDE SEQUENCE</scope>
    <source>
        <strain evidence="1">CBS 123094</strain>
    </source>
</reference>
<protein>
    <submittedName>
        <fullName evidence="1">Uncharacterized protein</fullName>
    </submittedName>
</protein>
<dbReference type="OrthoDB" id="3262926at2759"/>
<evidence type="ECO:0000313" key="1">
    <source>
        <dbReference type="EMBL" id="KAF2001111.1"/>
    </source>
</evidence>
<name>A0A6A5WLS6_9PLEO</name>